<evidence type="ECO:0000313" key="2">
    <source>
        <dbReference type="Proteomes" id="UP000606900"/>
    </source>
</evidence>
<evidence type="ECO:0000313" key="1">
    <source>
        <dbReference type="EMBL" id="MBF4474262.1"/>
    </source>
</evidence>
<proteinExistence type="predicted"/>
<dbReference type="RefSeq" id="WP_048071919.1">
    <property type="nucleotide sequence ID" value="NZ_DAISQW010000050.1"/>
</dbReference>
<reference evidence="1" key="1">
    <citation type="submission" date="2020-10" db="EMBL/GenBank/DDBJ databases">
        <title>Dehalococcoides mccartyi of a TCE/Cr reducing biochatode.</title>
        <authorList>
            <person name="Matturro B."/>
        </authorList>
    </citation>
    <scope>NUCLEOTIDE SEQUENCE</scope>
    <source>
        <strain evidence="1">Bin2</strain>
    </source>
</reference>
<name>A0A843AFE8_METFO</name>
<dbReference type="AlphaFoldDB" id="A0A843AFE8"/>
<gene>
    <name evidence="1" type="ORF">ISP06_02160</name>
</gene>
<accession>A0A843AFE8</accession>
<dbReference type="Proteomes" id="UP000606900">
    <property type="component" value="Unassembled WGS sequence"/>
</dbReference>
<sequence length="91" mass="10849">MAMEQDRKVEKLKEILKDRNCTIEKHSSVMEITFSQEEDAHWFENIFDDYQRESAVSCLMSMRGANARYKFVFNVKDMDQFINLLEKSKDS</sequence>
<protein>
    <submittedName>
        <fullName evidence="1">Uncharacterized protein</fullName>
    </submittedName>
</protein>
<organism evidence="1 2">
    <name type="scientific">Methanobacterium formicicum</name>
    <dbReference type="NCBI Taxonomy" id="2162"/>
    <lineage>
        <taxon>Archaea</taxon>
        <taxon>Methanobacteriati</taxon>
        <taxon>Methanobacteriota</taxon>
        <taxon>Methanomada group</taxon>
        <taxon>Methanobacteria</taxon>
        <taxon>Methanobacteriales</taxon>
        <taxon>Methanobacteriaceae</taxon>
        <taxon>Methanobacterium</taxon>
    </lineage>
</organism>
<comment type="caution">
    <text evidence="1">The sequence shown here is derived from an EMBL/GenBank/DDBJ whole genome shotgun (WGS) entry which is preliminary data.</text>
</comment>
<dbReference type="EMBL" id="JADIIL010000011">
    <property type="protein sequence ID" value="MBF4474262.1"/>
    <property type="molecule type" value="Genomic_DNA"/>
</dbReference>
<dbReference type="GeneID" id="26738561"/>